<reference evidence="1" key="2">
    <citation type="submission" date="2020-09" db="EMBL/GenBank/DDBJ databases">
        <authorList>
            <person name="Sun Q."/>
            <person name="Ohkuma M."/>
        </authorList>
    </citation>
    <scope>NUCLEOTIDE SEQUENCE</scope>
    <source>
        <strain evidence="1">JCM 4125</strain>
    </source>
</reference>
<gene>
    <name evidence="1" type="ORF">GCM10010226_88420</name>
</gene>
<dbReference type="AlphaFoldDB" id="A0A918M116"/>
<sequence>MSNTNRDVVAVPHPASEPETAVTAVLMAASPPTPVAPVQAPARITLAHTLPPTVSVAGGIVLSITKDMPTAEILELIGGCGLIGAGVVALITGGRHLGAAVGRAGRAMFSKNA</sequence>
<accession>A0A918M116</accession>
<keyword evidence="2" id="KW-1185">Reference proteome</keyword>
<protein>
    <submittedName>
        <fullName evidence="1">Uncharacterized protein</fullName>
    </submittedName>
</protein>
<organism evidence="1 2">
    <name type="scientific">Streptomyces phaeofaciens</name>
    <dbReference type="NCBI Taxonomy" id="68254"/>
    <lineage>
        <taxon>Bacteria</taxon>
        <taxon>Bacillati</taxon>
        <taxon>Actinomycetota</taxon>
        <taxon>Actinomycetes</taxon>
        <taxon>Kitasatosporales</taxon>
        <taxon>Streptomycetaceae</taxon>
        <taxon>Streptomyces</taxon>
    </lineage>
</organism>
<evidence type="ECO:0000313" key="2">
    <source>
        <dbReference type="Proteomes" id="UP000646776"/>
    </source>
</evidence>
<dbReference type="EMBL" id="BMSA01000053">
    <property type="protein sequence ID" value="GGT97327.1"/>
    <property type="molecule type" value="Genomic_DNA"/>
</dbReference>
<reference evidence="1" key="1">
    <citation type="journal article" date="2014" name="Int. J. Syst. Evol. Microbiol.">
        <title>Complete genome sequence of Corynebacterium casei LMG S-19264T (=DSM 44701T), isolated from a smear-ripened cheese.</title>
        <authorList>
            <consortium name="US DOE Joint Genome Institute (JGI-PGF)"/>
            <person name="Walter F."/>
            <person name="Albersmeier A."/>
            <person name="Kalinowski J."/>
            <person name="Ruckert C."/>
        </authorList>
    </citation>
    <scope>NUCLEOTIDE SEQUENCE</scope>
    <source>
        <strain evidence="1">JCM 4125</strain>
    </source>
</reference>
<name>A0A918M116_9ACTN</name>
<dbReference type="Proteomes" id="UP000646776">
    <property type="component" value="Unassembled WGS sequence"/>
</dbReference>
<evidence type="ECO:0000313" key="1">
    <source>
        <dbReference type="EMBL" id="GGT97327.1"/>
    </source>
</evidence>
<comment type="caution">
    <text evidence="1">The sequence shown here is derived from an EMBL/GenBank/DDBJ whole genome shotgun (WGS) entry which is preliminary data.</text>
</comment>
<proteinExistence type="predicted"/>
<dbReference type="RefSeq" id="WP_189718262.1">
    <property type="nucleotide sequence ID" value="NZ_BMSA01000053.1"/>
</dbReference>